<reference evidence="16" key="1">
    <citation type="submission" date="2016-10" db="EMBL/GenBank/DDBJ databases">
        <authorList>
            <person name="Varghese N."/>
            <person name="Submissions S."/>
        </authorList>
    </citation>
    <scope>NUCLEOTIDE SEQUENCE [LARGE SCALE GENOMIC DNA]</scope>
    <source>
        <strain evidence="16">DSM 10002</strain>
    </source>
</reference>
<dbReference type="InterPro" id="IPR005543">
    <property type="entry name" value="PASTA_dom"/>
</dbReference>
<dbReference type="SMART" id="SM00220">
    <property type="entry name" value="S_TKc"/>
    <property type="match status" value="1"/>
</dbReference>
<dbReference type="InterPro" id="IPR011009">
    <property type="entry name" value="Kinase-like_dom_sf"/>
</dbReference>
<dbReference type="SUPFAM" id="SSF56112">
    <property type="entry name" value="Protein kinase-like (PK-like)"/>
    <property type="match status" value="1"/>
</dbReference>
<dbReference type="PROSITE" id="PS50011">
    <property type="entry name" value="PROTEIN_KINASE_DOM"/>
    <property type="match status" value="1"/>
</dbReference>
<dbReference type="Gene3D" id="3.30.200.20">
    <property type="entry name" value="Phosphorylase Kinase, domain 1"/>
    <property type="match status" value="1"/>
</dbReference>
<dbReference type="CDD" id="cd06577">
    <property type="entry name" value="PASTA_pknB"/>
    <property type="match status" value="3"/>
</dbReference>
<feature type="transmembrane region" description="Helical" evidence="12">
    <location>
        <begin position="338"/>
        <end position="359"/>
    </location>
</feature>
<sequence>MTNIPRMLGGRYEVGDLIGRGGMAQVHMGYDTRLSRTVAIKVLRSDHVTDQTFVARFRREAQSAAALNHPSIVAVYDTGEEHMTSETGETISIPYIVMEYVKGRTVSELLKNGDALPINEAVQIAVGILSALEYSHREGIVHRDIKPGNIMLTNDGKVKVMDFGIARALSDSSATMTQTNSVVGTAQYLSPEQARGEVVDSRSDLYSTGCLLYELLTGRPPFRGDSAVAVAYQHVSEIPQSPMVLAPDIPENIDRVVMKSLAKKREDRYQRAVDMRADLLLALRGGYVNAPESNTWRTQVIPQTQTPVAQNVPPATQPTLTETGVSPAVATDKKTNTLLIVLGIILLILAGTGLGWALLSGSDSTDTEKANIVTVPDLEGTSQVTARQRLEEVGLVFVLGEPQEDKNIPEGKFVSSDPAFGTEVKKGSSVTVSFSSGAGTVTIPDLANGNFNQDAAKRELEKLGLKVGRVDVKDVPGRAKDIVTETLPAPGQQVEHGTSVNIVIASGEILIDQSVSSRIIDRPRAEAEQYLNETLKISSITVETRKDENAVEGTVIGMSLEPGKVPYDTKVTLWIAEKPDPAPAPKKPDSKTGNGNSPDNNSGNSGNTSPATPSQPGSEDGQP</sequence>
<dbReference type="STRING" id="131112.SAMN04489737_0352"/>
<dbReference type="Pfam" id="PF03793">
    <property type="entry name" value="PASTA"/>
    <property type="match status" value="3"/>
</dbReference>
<evidence type="ECO:0000313" key="15">
    <source>
        <dbReference type="EMBL" id="SDU78163.1"/>
    </source>
</evidence>
<keyword evidence="12" id="KW-1133">Transmembrane helix</keyword>
<keyword evidence="3" id="KW-0808">Transferase</keyword>
<dbReference type="OrthoDB" id="9762169at2"/>
<dbReference type="PANTHER" id="PTHR43289">
    <property type="entry name" value="MITOGEN-ACTIVATED PROTEIN KINASE KINASE KINASE 20-RELATED"/>
    <property type="match status" value="1"/>
</dbReference>
<evidence type="ECO:0000256" key="8">
    <source>
        <dbReference type="ARBA" id="ARBA00047899"/>
    </source>
</evidence>
<dbReference type="PANTHER" id="PTHR43289:SF6">
    <property type="entry name" value="SERINE_THREONINE-PROTEIN KINASE NEKL-3"/>
    <property type="match status" value="1"/>
</dbReference>
<keyword evidence="4" id="KW-0677">Repeat</keyword>
<dbReference type="CDD" id="cd14014">
    <property type="entry name" value="STKc_PknB_like"/>
    <property type="match status" value="1"/>
</dbReference>
<accession>A0A1H2LAY9</accession>
<dbReference type="FunFam" id="1.10.510.10:FF:000021">
    <property type="entry name" value="Serine/threonine protein kinase"/>
    <property type="match status" value="1"/>
</dbReference>
<feature type="domain" description="Protein kinase" evidence="13">
    <location>
        <begin position="12"/>
        <end position="281"/>
    </location>
</feature>
<evidence type="ECO:0000256" key="5">
    <source>
        <dbReference type="ARBA" id="ARBA00022741"/>
    </source>
</evidence>
<dbReference type="Gene3D" id="3.30.10.20">
    <property type="match status" value="2"/>
</dbReference>
<dbReference type="RefSeq" id="WP_091279167.1">
    <property type="nucleotide sequence ID" value="NZ_JABAPL010000004.1"/>
</dbReference>
<feature type="compositionally biased region" description="Low complexity" evidence="11">
    <location>
        <begin position="592"/>
        <end position="610"/>
    </location>
</feature>
<evidence type="ECO:0000256" key="1">
    <source>
        <dbReference type="ARBA" id="ARBA00012513"/>
    </source>
</evidence>
<keyword evidence="12" id="KW-0812">Transmembrane</keyword>
<dbReference type="EMBL" id="LT629804">
    <property type="protein sequence ID" value="SDU78163.1"/>
    <property type="molecule type" value="Genomic_DNA"/>
</dbReference>
<protein>
    <recommendedName>
        <fullName evidence="1">non-specific serine/threonine protein kinase</fullName>
        <ecNumber evidence="1">2.7.11.1</ecNumber>
    </recommendedName>
</protein>
<dbReference type="PROSITE" id="PS00107">
    <property type="entry name" value="PROTEIN_KINASE_ATP"/>
    <property type="match status" value="1"/>
</dbReference>
<dbReference type="InterPro" id="IPR017441">
    <property type="entry name" value="Protein_kinase_ATP_BS"/>
</dbReference>
<dbReference type="SMART" id="SM00740">
    <property type="entry name" value="PASTA"/>
    <property type="match status" value="2"/>
</dbReference>
<evidence type="ECO:0000256" key="3">
    <source>
        <dbReference type="ARBA" id="ARBA00022679"/>
    </source>
</evidence>
<organism evidence="15 16">
    <name type="scientific">Arcanobacterium phocae</name>
    <dbReference type="NCBI Taxonomy" id="131112"/>
    <lineage>
        <taxon>Bacteria</taxon>
        <taxon>Bacillati</taxon>
        <taxon>Actinomycetota</taxon>
        <taxon>Actinomycetes</taxon>
        <taxon>Actinomycetales</taxon>
        <taxon>Actinomycetaceae</taxon>
        <taxon>Arcanobacterium</taxon>
    </lineage>
</organism>
<dbReference type="Gene3D" id="1.10.510.10">
    <property type="entry name" value="Transferase(Phosphotransferase) domain 1"/>
    <property type="match status" value="1"/>
</dbReference>
<evidence type="ECO:0000256" key="12">
    <source>
        <dbReference type="SAM" id="Phobius"/>
    </source>
</evidence>
<dbReference type="PROSITE" id="PS51178">
    <property type="entry name" value="PASTA"/>
    <property type="match status" value="2"/>
</dbReference>
<keyword evidence="2 15" id="KW-0723">Serine/threonine-protein kinase</keyword>
<dbReference type="InterPro" id="IPR000719">
    <property type="entry name" value="Prot_kinase_dom"/>
</dbReference>
<evidence type="ECO:0000256" key="2">
    <source>
        <dbReference type="ARBA" id="ARBA00022527"/>
    </source>
</evidence>
<evidence type="ECO:0000259" key="13">
    <source>
        <dbReference type="PROSITE" id="PS50011"/>
    </source>
</evidence>
<evidence type="ECO:0000256" key="6">
    <source>
        <dbReference type="ARBA" id="ARBA00022777"/>
    </source>
</evidence>
<feature type="domain" description="PASTA" evidence="14">
    <location>
        <begin position="369"/>
        <end position="436"/>
    </location>
</feature>
<dbReference type="FunFam" id="3.30.200.20:FF:000035">
    <property type="entry name" value="Serine/threonine protein kinase Stk1"/>
    <property type="match status" value="1"/>
</dbReference>
<feature type="binding site" evidence="10">
    <location>
        <position position="41"/>
    </location>
    <ligand>
        <name>ATP</name>
        <dbReference type="ChEBI" id="CHEBI:30616"/>
    </ligand>
</feature>
<dbReference type="GeneID" id="65344108"/>
<dbReference type="GO" id="GO:0004674">
    <property type="term" value="F:protein serine/threonine kinase activity"/>
    <property type="evidence" value="ECO:0007669"/>
    <property type="project" value="UniProtKB-KW"/>
</dbReference>
<evidence type="ECO:0000256" key="9">
    <source>
        <dbReference type="ARBA" id="ARBA00048679"/>
    </source>
</evidence>
<dbReference type="Pfam" id="PF00069">
    <property type="entry name" value="Pkinase"/>
    <property type="match status" value="1"/>
</dbReference>
<dbReference type="GO" id="GO:0045717">
    <property type="term" value="P:negative regulation of fatty acid biosynthetic process"/>
    <property type="evidence" value="ECO:0007669"/>
    <property type="project" value="UniProtKB-ARBA"/>
</dbReference>
<dbReference type="AlphaFoldDB" id="A0A1H2LAY9"/>
<dbReference type="Proteomes" id="UP000214355">
    <property type="component" value="Chromosome I"/>
</dbReference>
<keyword evidence="5 10" id="KW-0547">Nucleotide-binding</keyword>
<comment type="catalytic activity">
    <reaction evidence="9">
        <text>L-seryl-[protein] + ATP = O-phospho-L-seryl-[protein] + ADP + H(+)</text>
        <dbReference type="Rhea" id="RHEA:17989"/>
        <dbReference type="Rhea" id="RHEA-COMP:9863"/>
        <dbReference type="Rhea" id="RHEA-COMP:11604"/>
        <dbReference type="ChEBI" id="CHEBI:15378"/>
        <dbReference type="ChEBI" id="CHEBI:29999"/>
        <dbReference type="ChEBI" id="CHEBI:30616"/>
        <dbReference type="ChEBI" id="CHEBI:83421"/>
        <dbReference type="ChEBI" id="CHEBI:456216"/>
        <dbReference type="EC" id="2.7.11.1"/>
    </reaction>
</comment>
<feature type="region of interest" description="Disordered" evidence="11">
    <location>
        <begin position="576"/>
        <end position="623"/>
    </location>
</feature>
<dbReference type="InterPro" id="IPR008271">
    <property type="entry name" value="Ser/Thr_kinase_AS"/>
</dbReference>
<evidence type="ECO:0000313" key="16">
    <source>
        <dbReference type="Proteomes" id="UP000214355"/>
    </source>
</evidence>
<dbReference type="PROSITE" id="PS00108">
    <property type="entry name" value="PROTEIN_KINASE_ST"/>
    <property type="match status" value="1"/>
</dbReference>
<feature type="domain" description="PASTA" evidence="14">
    <location>
        <begin position="437"/>
        <end position="506"/>
    </location>
</feature>
<dbReference type="NCBIfam" id="NF033483">
    <property type="entry name" value="PknB_PASTA_kin"/>
    <property type="match status" value="1"/>
</dbReference>
<dbReference type="EC" id="2.7.11.1" evidence="1"/>
<keyword evidence="6 15" id="KW-0418">Kinase</keyword>
<proteinExistence type="predicted"/>
<comment type="catalytic activity">
    <reaction evidence="8">
        <text>L-threonyl-[protein] + ATP = O-phospho-L-threonyl-[protein] + ADP + H(+)</text>
        <dbReference type="Rhea" id="RHEA:46608"/>
        <dbReference type="Rhea" id="RHEA-COMP:11060"/>
        <dbReference type="Rhea" id="RHEA-COMP:11605"/>
        <dbReference type="ChEBI" id="CHEBI:15378"/>
        <dbReference type="ChEBI" id="CHEBI:30013"/>
        <dbReference type="ChEBI" id="CHEBI:30616"/>
        <dbReference type="ChEBI" id="CHEBI:61977"/>
        <dbReference type="ChEBI" id="CHEBI:456216"/>
        <dbReference type="EC" id="2.7.11.1"/>
    </reaction>
</comment>
<evidence type="ECO:0000259" key="14">
    <source>
        <dbReference type="PROSITE" id="PS51178"/>
    </source>
</evidence>
<name>A0A1H2LAY9_9ACTO</name>
<evidence type="ECO:0000256" key="4">
    <source>
        <dbReference type="ARBA" id="ARBA00022737"/>
    </source>
</evidence>
<dbReference type="GO" id="GO:0005524">
    <property type="term" value="F:ATP binding"/>
    <property type="evidence" value="ECO:0007669"/>
    <property type="project" value="UniProtKB-UniRule"/>
</dbReference>
<keyword evidence="7 10" id="KW-0067">ATP-binding</keyword>
<evidence type="ECO:0000256" key="10">
    <source>
        <dbReference type="PROSITE-ProRule" id="PRU10141"/>
    </source>
</evidence>
<evidence type="ECO:0000256" key="7">
    <source>
        <dbReference type="ARBA" id="ARBA00022840"/>
    </source>
</evidence>
<keyword evidence="16" id="KW-1185">Reference proteome</keyword>
<gene>
    <name evidence="15" type="ORF">SAMN04489737_0352</name>
</gene>
<evidence type="ECO:0000256" key="11">
    <source>
        <dbReference type="SAM" id="MobiDB-lite"/>
    </source>
</evidence>
<keyword evidence="12" id="KW-0472">Membrane</keyword>